<feature type="domain" description="C2" evidence="3">
    <location>
        <begin position="222"/>
        <end position="354"/>
    </location>
</feature>
<feature type="compositionally biased region" description="Basic and acidic residues" evidence="2">
    <location>
        <begin position="380"/>
        <end position="413"/>
    </location>
</feature>
<feature type="region of interest" description="Disordered" evidence="2">
    <location>
        <begin position="564"/>
        <end position="596"/>
    </location>
</feature>
<proteinExistence type="inferred from homology"/>
<feature type="compositionally biased region" description="Basic and acidic residues" evidence="2">
    <location>
        <begin position="577"/>
        <end position="589"/>
    </location>
</feature>
<dbReference type="Pfam" id="PF00168">
    <property type="entry name" value="C2"/>
    <property type="match status" value="1"/>
</dbReference>
<evidence type="ECO:0000313" key="6">
    <source>
        <dbReference type="Proteomes" id="UP000225706"/>
    </source>
</evidence>
<name>A0A2B4SIJ6_STYPI</name>
<dbReference type="EMBL" id="LSMT01000049">
    <property type="protein sequence ID" value="PFX30484.1"/>
    <property type="molecule type" value="Genomic_DNA"/>
</dbReference>
<dbReference type="Gene3D" id="2.60.120.1020">
    <property type="entry name" value="Peptide N glycanase, PAW domain"/>
    <property type="match status" value="1"/>
</dbReference>
<feature type="compositionally biased region" description="Basic and acidic residues" evidence="2">
    <location>
        <begin position="667"/>
        <end position="696"/>
    </location>
</feature>
<evidence type="ECO:0000259" key="3">
    <source>
        <dbReference type="PROSITE" id="PS50004"/>
    </source>
</evidence>
<reference evidence="6" key="1">
    <citation type="journal article" date="2017" name="bioRxiv">
        <title>Comparative analysis of the genomes of Stylophora pistillata and Acropora digitifera provides evidence for extensive differences between species of corals.</title>
        <authorList>
            <person name="Voolstra C.R."/>
            <person name="Li Y."/>
            <person name="Liew Y.J."/>
            <person name="Baumgarten S."/>
            <person name="Zoccola D."/>
            <person name="Flot J.-F."/>
            <person name="Tambutte S."/>
            <person name="Allemand D."/>
            <person name="Aranda M."/>
        </authorList>
    </citation>
    <scope>NUCLEOTIDE SEQUENCE [LARGE SCALE GENOMIC DNA]</scope>
</reference>
<evidence type="ECO:0000256" key="2">
    <source>
        <dbReference type="SAM" id="MobiDB-lite"/>
    </source>
</evidence>
<dbReference type="STRING" id="50429.A0A2B4SIJ6"/>
<feature type="compositionally biased region" description="Polar residues" evidence="2">
    <location>
        <begin position="567"/>
        <end position="576"/>
    </location>
</feature>
<dbReference type="SUPFAM" id="SSF49785">
    <property type="entry name" value="Galactose-binding domain-like"/>
    <property type="match status" value="1"/>
</dbReference>
<dbReference type="InterPro" id="IPR008979">
    <property type="entry name" value="Galactose-bd-like_sf"/>
</dbReference>
<organism evidence="5 6">
    <name type="scientific">Stylophora pistillata</name>
    <name type="common">Smooth cauliflower coral</name>
    <dbReference type="NCBI Taxonomy" id="50429"/>
    <lineage>
        <taxon>Eukaryota</taxon>
        <taxon>Metazoa</taxon>
        <taxon>Cnidaria</taxon>
        <taxon>Anthozoa</taxon>
        <taxon>Hexacorallia</taxon>
        <taxon>Scleractinia</taxon>
        <taxon>Astrocoeniina</taxon>
        <taxon>Pocilloporidae</taxon>
        <taxon>Stylophora</taxon>
    </lineage>
</organism>
<dbReference type="Proteomes" id="UP000225706">
    <property type="component" value="Unassembled WGS sequence"/>
</dbReference>
<keyword evidence="6" id="KW-1185">Reference proteome</keyword>
<dbReference type="PROSITE" id="PS50004">
    <property type="entry name" value="C2"/>
    <property type="match status" value="1"/>
</dbReference>
<protein>
    <submittedName>
        <fullName evidence="5">Peptide-N(4)-(N-acetyl-beta-glucosaminyl)asparagine amidase</fullName>
    </submittedName>
</protein>
<feature type="region of interest" description="Disordered" evidence="2">
    <location>
        <begin position="364"/>
        <end position="447"/>
    </location>
</feature>
<feature type="compositionally biased region" description="Basic and acidic residues" evidence="2">
    <location>
        <begin position="504"/>
        <end position="518"/>
    </location>
</feature>
<dbReference type="InterPro" id="IPR038680">
    <property type="entry name" value="PAW_sf"/>
</dbReference>
<dbReference type="OrthoDB" id="5967928at2759"/>
<feature type="compositionally biased region" description="Basic and acidic residues" evidence="2">
    <location>
        <begin position="425"/>
        <end position="434"/>
    </location>
</feature>
<sequence length="798" mass="88943">MMSRWKQVSSLVRSKALAPSVQRSSYTFTPNKEEVIESRFRLRYSTTCNSYYRDWSDAIDPSAQGVISGWDKVLYSMDSVRRTVNEEIGQVYLESLPGSNTGYIKWRIDFGCCGLQVDEVTLRLSCLEDYGGEIVVTLTGHPGEKRVRYPIGSDYVTFTELQNSTELTLTIHFVGEAGQVIRLFPQSILRGMGYPLDLKVILKQPLESLGKPRILVGLLYSSSQEIEVDSRHYKQNTTNTGQGFLHVHLLRGMDLPSGKKDVQETFSKCYLLRDVKKSTKCRTKARKGKDPLWNEQFLIVGVNYHDVKRRALEICIADSHKSVGKKAKFIGGVRLSLGYKAVVAAQTKQVNQVLRFLKGREAMSGDVNSSFGKWRRASGRKSETDDAEKATKEEKNEDTETKDTPANKDKVDEQSAVDGIANSKNDGEETKEDIVENGPQSASSASTEIMAPTDSAFDPSQDEAKAKGIRSNRLAEQRLFEAVMASIKHLEIAARQTAAQLESSEERGKGSAEKLEKLGSTDISAQSIYIAANEGTTDLQQGADTIDPATDAVIATDDIIGDERNSLDTTKNTRSKNFQERNSLNKDETQQDGDQADDLLGVTKEVRTATNHLAKKENLPTNVSENSRTEADQILNGHNGDEDQCGDVSSITKGKRFPKKGLNTNDIKTHNSEEIPKEKPKNCSEHSTQEKTENLKSENSQPEELTISKKMSAGGSNELKRSSSFTFKDIGKKLSFRRNSKSDVIGESRSETGLQTNADKMMLDAQGLEITQWTLVVSRPKEWHYCWHILRSEMTILH</sequence>
<comment type="caution">
    <text evidence="5">The sequence shown here is derived from an EMBL/GenBank/DDBJ whole genome shotgun (WGS) entry which is preliminary data.</text>
</comment>
<dbReference type="GO" id="GO:0006516">
    <property type="term" value="P:glycoprotein catabolic process"/>
    <property type="evidence" value="ECO:0007669"/>
    <property type="project" value="InterPro"/>
</dbReference>
<feature type="domain" description="PAW" evidence="4">
    <location>
        <begin position="1"/>
        <end position="205"/>
    </location>
</feature>
<dbReference type="SMART" id="SM00239">
    <property type="entry name" value="C2"/>
    <property type="match status" value="1"/>
</dbReference>
<dbReference type="AlphaFoldDB" id="A0A2B4SIJ6"/>
<dbReference type="Pfam" id="PF04721">
    <property type="entry name" value="PAW"/>
    <property type="match status" value="1"/>
</dbReference>
<dbReference type="GO" id="GO:0005737">
    <property type="term" value="C:cytoplasm"/>
    <property type="evidence" value="ECO:0007669"/>
    <property type="project" value="InterPro"/>
</dbReference>
<dbReference type="Gene3D" id="2.60.40.150">
    <property type="entry name" value="C2 domain"/>
    <property type="match status" value="1"/>
</dbReference>
<dbReference type="InterPro" id="IPR035892">
    <property type="entry name" value="C2_domain_sf"/>
</dbReference>
<feature type="region of interest" description="Disordered" evidence="2">
    <location>
        <begin position="498"/>
        <end position="518"/>
    </location>
</feature>
<comment type="similarity">
    <text evidence="1">Belongs to the transglutaminase-like superfamily. PNGase family.</text>
</comment>
<evidence type="ECO:0000259" key="4">
    <source>
        <dbReference type="PROSITE" id="PS51398"/>
    </source>
</evidence>
<dbReference type="InterPro" id="IPR000008">
    <property type="entry name" value="C2_dom"/>
</dbReference>
<gene>
    <name evidence="5" type="primary">Ngly1</name>
    <name evidence="5" type="ORF">AWC38_SpisGene4724</name>
</gene>
<feature type="compositionally biased region" description="Polar residues" evidence="2">
    <location>
        <begin position="438"/>
        <end position="447"/>
    </location>
</feature>
<dbReference type="PROSITE" id="PS51398">
    <property type="entry name" value="PAW"/>
    <property type="match status" value="1"/>
</dbReference>
<evidence type="ECO:0000313" key="5">
    <source>
        <dbReference type="EMBL" id="PFX30484.1"/>
    </source>
</evidence>
<evidence type="ECO:0000256" key="1">
    <source>
        <dbReference type="PROSITE-ProRule" id="PRU00731"/>
    </source>
</evidence>
<feature type="region of interest" description="Disordered" evidence="2">
    <location>
        <begin position="633"/>
        <end position="720"/>
    </location>
</feature>
<dbReference type="SUPFAM" id="SSF49562">
    <property type="entry name" value="C2 domain (Calcium/lipid-binding domain, CaLB)"/>
    <property type="match status" value="1"/>
</dbReference>
<accession>A0A2B4SIJ6</accession>
<dbReference type="InterPro" id="IPR006588">
    <property type="entry name" value="Peptide_N_glycanase_PAW_dom"/>
</dbReference>